<dbReference type="AlphaFoldDB" id="A0A8J3PT09"/>
<name>A0A8J3PT09_9ACTN</name>
<sequence>MPKLKNVMAGLAISTALAGGAIALGATSASAATTGWDNDRHCFQDEDFTNFTVGAGKAFVNFSEFDKDCHKFDNNRWHR</sequence>
<dbReference type="RefSeq" id="WP_203883568.1">
    <property type="nucleotide sequence ID" value="NZ_BAABHH010000011.1"/>
</dbReference>
<evidence type="ECO:0000256" key="1">
    <source>
        <dbReference type="SAM" id="SignalP"/>
    </source>
</evidence>
<organism evidence="2 3">
    <name type="scientific">Planotetraspora kaengkrachanensis</name>
    <dbReference type="NCBI Taxonomy" id="575193"/>
    <lineage>
        <taxon>Bacteria</taxon>
        <taxon>Bacillati</taxon>
        <taxon>Actinomycetota</taxon>
        <taxon>Actinomycetes</taxon>
        <taxon>Streptosporangiales</taxon>
        <taxon>Streptosporangiaceae</taxon>
        <taxon>Planotetraspora</taxon>
    </lineage>
</organism>
<feature type="signal peptide" evidence="1">
    <location>
        <begin position="1"/>
        <end position="31"/>
    </location>
</feature>
<comment type="caution">
    <text evidence="2">The sequence shown here is derived from an EMBL/GenBank/DDBJ whole genome shotgun (WGS) entry which is preliminary data.</text>
</comment>
<dbReference type="EMBL" id="BONV01000013">
    <property type="protein sequence ID" value="GIG80149.1"/>
    <property type="molecule type" value="Genomic_DNA"/>
</dbReference>
<protein>
    <submittedName>
        <fullName evidence="2">Uncharacterized protein</fullName>
    </submittedName>
</protein>
<dbReference type="Proteomes" id="UP000630097">
    <property type="component" value="Unassembled WGS sequence"/>
</dbReference>
<keyword evidence="1" id="KW-0732">Signal</keyword>
<keyword evidence="3" id="KW-1185">Reference proteome</keyword>
<feature type="chain" id="PRO_5035265558" evidence="1">
    <location>
        <begin position="32"/>
        <end position="79"/>
    </location>
</feature>
<evidence type="ECO:0000313" key="3">
    <source>
        <dbReference type="Proteomes" id="UP000630097"/>
    </source>
</evidence>
<gene>
    <name evidence="2" type="ORF">Pka01_32760</name>
</gene>
<reference evidence="2 3" key="1">
    <citation type="submission" date="2021-01" db="EMBL/GenBank/DDBJ databases">
        <title>Whole genome shotgun sequence of Planotetraspora kaengkrachanensis NBRC 104272.</title>
        <authorList>
            <person name="Komaki H."/>
            <person name="Tamura T."/>
        </authorList>
    </citation>
    <scope>NUCLEOTIDE SEQUENCE [LARGE SCALE GENOMIC DNA]</scope>
    <source>
        <strain evidence="2 3">NBRC 104272</strain>
    </source>
</reference>
<accession>A0A8J3PT09</accession>
<proteinExistence type="predicted"/>
<evidence type="ECO:0000313" key="2">
    <source>
        <dbReference type="EMBL" id="GIG80149.1"/>
    </source>
</evidence>